<dbReference type="STRING" id="983.SAMN05443543_103323"/>
<protein>
    <submittedName>
        <fullName evidence="3">Peptidase M20</fullName>
    </submittedName>
</protein>
<dbReference type="PANTHER" id="PTHR11014:SF169">
    <property type="entry name" value="CLAN MH, FAMILY M20, PEPTIDASE T-LIKE METALLOPEPTIDASE"/>
    <property type="match status" value="1"/>
</dbReference>
<keyword evidence="2" id="KW-0479">Metal-binding</keyword>
<dbReference type="OrthoDB" id="9776731at2"/>
<dbReference type="NCBIfam" id="TIGR01891">
    <property type="entry name" value="amidohydrolases"/>
    <property type="match status" value="1"/>
</dbReference>
<dbReference type="SUPFAM" id="SSF55031">
    <property type="entry name" value="Bacterial exopeptidase dimerisation domain"/>
    <property type="match status" value="1"/>
</dbReference>
<proteinExistence type="predicted"/>
<feature type="binding site" evidence="2">
    <location>
        <position position="134"/>
    </location>
    <ligand>
        <name>Mn(2+)</name>
        <dbReference type="ChEBI" id="CHEBI:29035"/>
        <label>2</label>
    </ligand>
</feature>
<keyword evidence="4" id="KW-1185">Reference proteome</keyword>
<feature type="binding site" evidence="2">
    <location>
        <position position="99"/>
    </location>
    <ligand>
        <name>Mn(2+)</name>
        <dbReference type="ChEBI" id="CHEBI:29035"/>
        <label>2</label>
    </ligand>
</feature>
<dbReference type="InterPro" id="IPR017439">
    <property type="entry name" value="Amidohydrolase"/>
</dbReference>
<feature type="binding site" evidence="2">
    <location>
        <position position="355"/>
    </location>
    <ligand>
        <name>Mn(2+)</name>
        <dbReference type="ChEBI" id="CHEBI:29035"/>
        <label>2</label>
    </ligand>
</feature>
<dbReference type="RefSeq" id="WP_073243660.1">
    <property type="nucleotide sequence ID" value="NZ_BJNP01000017.1"/>
</dbReference>
<reference evidence="3 4" key="1">
    <citation type="submission" date="2019-06" db="EMBL/GenBank/DDBJ databases">
        <title>Whole genome shotgun sequence of Flavobacterium flevense NBRC 14960.</title>
        <authorList>
            <person name="Hosoyama A."/>
            <person name="Uohara A."/>
            <person name="Ohji S."/>
            <person name="Ichikawa N."/>
        </authorList>
    </citation>
    <scope>NUCLEOTIDE SEQUENCE [LARGE SCALE GENOMIC DNA]</scope>
    <source>
        <strain evidence="3 4">NBRC 14960</strain>
    </source>
</reference>
<comment type="cofactor">
    <cofactor evidence="2">
        <name>Mn(2+)</name>
        <dbReference type="ChEBI" id="CHEBI:29035"/>
    </cofactor>
    <text evidence="2">The Mn(2+) ion enhances activity.</text>
</comment>
<evidence type="ECO:0000256" key="2">
    <source>
        <dbReference type="PIRSR" id="PIRSR005962-1"/>
    </source>
</evidence>
<dbReference type="EMBL" id="BJNP01000017">
    <property type="protein sequence ID" value="GEC72281.1"/>
    <property type="molecule type" value="Genomic_DNA"/>
</dbReference>
<evidence type="ECO:0000256" key="1">
    <source>
        <dbReference type="ARBA" id="ARBA00022801"/>
    </source>
</evidence>
<dbReference type="InterPro" id="IPR036264">
    <property type="entry name" value="Bact_exopeptidase_dim_dom"/>
</dbReference>
<dbReference type="Pfam" id="PF01546">
    <property type="entry name" value="Peptidase_M20"/>
    <property type="match status" value="1"/>
</dbReference>
<dbReference type="SUPFAM" id="SSF53187">
    <property type="entry name" value="Zn-dependent exopeptidases"/>
    <property type="match status" value="1"/>
</dbReference>
<dbReference type="PIRSF" id="PIRSF005962">
    <property type="entry name" value="Pept_M20D_amidohydro"/>
    <property type="match status" value="1"/>
</dbReference>
<feature type="binding site" evidence="2">
    <location>
        <position position="160"/>
    </location>
    <ligand>
        <name>Mn(2+)</name>
        <dbReference type="ChEBI" id="CHEBI:29035"/>
        <label>2</label>
    </ligand>
</feature>
<dbReference type="GO" id="GO:0016787">
    <property type="term" value="F:hydrolase activity"/>
    <property type="evidence" value="ECO:0007669"/>
    <property type="project" value="InterPro"/>
</dbReference>
<evidence type="ECO:0000313" key="4">
    <source>
        <dbReference type="Proteomes" id="UP000316775"/>
    </source>
</evidence>
<organism evidence="3 4">
    <name type="scientific">Flavobacterium flevense</name>
    <dbReference type="NCBI Taxonomy" id="983"/>
    <lineage>
        <taxon>Bacteria</taxon>
        <taxon>Pseudomonadati</taxon>
        <taxon>Bacteroidota</taxon>
        <taxon>Flavobacteriia</taxon>
        <taxon>Flavobacteriales</taxon>
        <taxon>Flavobacteriaceae</taxon>
        <taxon>Flavobacterium</taxon>
    </lineage>
</organism>
<feature type="binding site" evidence="2">
    <location>
        <position position="101"/>
    </location>
    <ligand>
        <name>Mn(2+)</name>
        <dbReference type="ChEBI" id="CHEBI:29035"/>
        <label>2</label>
    </ligand>
</feature>
<dbReference type="Gene3D" id="3.30.70.360">
    <property type="match status" value="1"/>
</dbReference>
<accession>A0A4Y4AVM8</accession>
<sequence>MESFNPYLDTVIALRKELHQHPEVSGKEVATAKRIVSFLKQFPPDEMITAIGGTGIVAVYNGEKSGKTVLFRCELDALPIDEVNDFEYRSVHKGVSHKCGHDGHMAILCGLAIKFHLKRPDTGTVVLLFQPAEEDGSGAQKILSDSKFKNVKPDYVFALHNLPGYSKNLIVVKNNTFSCAVSSIIIKLKGITAHAGEPEKGINPALAIAAILSAFNNYIQPDITQKKYRIITPVYIQMGEKAYGVSAGAGEIHFTVRSDSSAAMKETTRYVEETAAKIADSYQLEIAMKWIQTFEANENEISAVDLVRKAAHANDFELLEKATPFSWGEDFGLFTQKYKGAMFGIGIGKEMPALHNPDYDFEDEILQTGISIFHHISKQITDANEFNYRT</sequence>
<comment type="caution">
    <text evidence="3">The sequence shown here is derived from an EMBL/GenBank/DDBJ whole genome shotgun (WGS) entry which is preliminary data.</text>
</comment>
<dbReference type="AlphaFoldDB" id="A0A4Y4AVM8"/>
<name>A0A4Y4AVM8_9FLAO</name>
<keyword evidence="2" id="KW-0464">Manganese</keyword>
<dbReference type="Proteomes" id="UP000316775">
    <property type="component" value="Unassembled WGS sequence"/>
</dbReference>
<dbReference type="Gene3D" id="3.40.630.10">
    <property type="entry name" value="Zn peptidases"/>
    <property type="match status" value="1"/>
</dbReference>
<dbReference type="InterPro" id="IPR002933">
    <property type="entry name" value="Peptidase_M20"/>
</dbReference>
<dbReference type="PANTHER" id="PTHR11014">
    <property type="entry name" value="PEPTIDASE M20 FAMILY MEMBER"/>
    <property type="match status" value="1"/>
</dbReference>
<dbReference type="GO" id="GO:0046872">
    <property type="term" value="F:metal ion binding"/>
    <property type="evidence" value="ECO:0007669"/>
    <property type="project" value="UniProtKB-KW"/>
</dbReference>
<keyword evidence="1" id="KW-0378">Hydrolase</keyword>
<gene>
    <name evidence="3" type="primary">celE</name>
    <name evidence="3" type="ORF">FFL01_18200</name>
</gene>
<evidence type="ECO:0000313" key="3">
    <source>
        <dbReference type="EMBL" id="GEC72281.1"/>
    </source>
</evidence>